<evidence type="ECO:0000256" key="7">
    <source>
        <dbReference type="ARBA" id="ARBA00023136"/>
    </source>
</evidence>
<keyword evidence="7 8" id="KW-0472">Membrane</keyword>
<sequence>MLKLKDETIFQNERSSVGTARPANVMTLASILGAIRRHIKMIVVIFAICLGAAIAYLMTAPPRYTASTSLMIDTRKSQIIKPQFGSDPPLDASIIESQAEIIKSDDLLMKVVRDNKLIEDAEFAPQPDDDQGNFWDSWLGRAPVPMSTEALERTVAFAVSRNLSVKRVGLSYVLDIRYVSLSPVRAMMIANAIASGYTNGETESRYDATRKFNSWLKERLAELREQTIAADRALQAFKTDINRASTSAEAQVTLRNLESTVTATKSLYDAYLQRSIDTAQQQDVPTNEARIIKTASIPLKPSSPNSIVILGLAILGASGLSGLYVVAQQARIQTFDTAERVEATTGLRCLGVLPDVAAGRGLRLTRATQGEFDLTLARSVCNAPFDRPFRQLKLELDARCRDTACVVGITSSLPREGKSLIAFNLALTASRSRERVLLIDAACRGEGLSAAFNASSNDGLRDVLSGQVQAPDAVVRLDEFDFDFFPSGSQGSGWSQAALFNQNRLEGLLKQLRPHYHKIYVDLPSVYEVIEVKSFIACLDEVLLVVQAHRTRTKIVAEAASVLSGRFDMVGGVVLNRARPQRRSLANEGL</sequence>
<dbReference type="SUPFAM" id="SSF52540">
    <property type="entry name" value="P-loop containing nucleoside triphosphate hydrolases"/>
    <property type="match status" value="1"/>
</dbReference>
<evidence type="ECO:0000256" key="4">
    <source>
        <dbReference type="ARBA" id="ARBA00022741"/>
    </source>
</evidence>
<organism evidence="10 11">
    <name type="scientific">Methylobacterium haplocladii</name>
    <dbReference type="NCBI Taxonomy" id="1176176"/>
    <lineage>
        <taxon>Bacteria</taxon>
        <taxon>Pseudomonadati</taxon>
        <taxon>Pseudomonadota</taxon>
        <taxon>Alphaproteobacteria</taxon>
        <taxon>Hyphomicrobiales</taxon>
        <taxon>Methylobacteriaceae</taxon>
        <taxon>Methylobacterium</taxon>
    </lineage>
</organism>
<dbReference type="InterPro" id="IPR027417">
    <property type="entry name" value="P-loop_NTPase"/>
</dbReference>
<dbReference type="Pfam" id="PF02706">
    <property type="entry name" value="Wzz"/>
    <property type="match status" value="1"/>
</dbReference>
<gene>
    <name evidence="10" type="ORF">MHA02_42520</name>
</gene>
<evidence type="ECO:0000313" key="11">
    <source>
        <dbReference type="Proteomes" id="UP000321258"/>
    </source>
</evidence>
<name>A0A512IVZ7_9HYPH</name>
<dbReference type="AlphaFoldDB" id="A0A512IVZ7"/>
<feature type="transmembrane region" description="Helical" evidence="8">
    <location>
        <begin position="41"/>
        <end position="59"/>
    </location>
</feature>
<keyword evidence="4" id="KW-0547">Nucleotide-binding</keyword>
<evidence type="ECO:0000256" key="2">
    <source>
        <dbReference type="ARBA" id="ARBA00022475"/>
    </source>
</evidence>
<dbReference type="OrthoDB" id="230260at2"/>
<feature type="domain" description="Polysaccharide chain length determinant N-terminal" evidence="9">
    <location>
        <begin position="26"/>
        <end position="114"/>
    </location>
</feature>
<dbReference type="GO" id="GO:0005886">
    <property type="term" value="C:plasma membrane"/>
    <property type="evidence" value="ECO:0007669"/>
    <property type="project" value="UniProtKB-SubCell"/>
</dbReference>
<dbReference type="InterPro" id="IPR003856">
    <property type="entry name" value="LPS_length_determ_N"/>
</dbReference>
<evidence type="ECO:0000256" key="8">
    <source>
        <dbReference type="SAM" id="Phobius"/>
    </source>
</evidence>
<comment type="subcellular location">
    <subcellularLocation>
        <location evidence="1">Cell membrane</location>
        <topology evidence="1">Multi-pass membrane protein</topology>
    </subcellularLocation>
</comment>
<protein>
    <recommendedName>
        <fullName evidence="9">Polysaccharide chain length determinant N-terminal domain-containing protein</fullName>
    </recommendedName>
</protein>
<evidence type="ECO:0000256" key="5">
    <source>
        <dbReference type="ARBA" id="ARBA00022840"/>
    </source>
</evidence>
<evidence type="ECO:0000256" key="3">
    <source>
        <dbReference type="ARBA" id="ARBA00022692"/>
    </source>
</evidence>
<dbReference type="InterPro" id="IPR050445">
    <property type="entry name" value="Bact_polysacc_biosynth/exp"/>
</dbReference>
<dbReference type="GO" id="GO:0004713">
    <property type="term" value="F:protein tyrosine kinase activity"/>
    <property type="evidence" value="ECO:0007669"/>
    <property type="project" value="TreeGrafter"/>
</dbReference>
<accession>A0A512IVZ7</accession>
<keyword evidence="11" id="KW-1185">Reference proteome</keyword>
<keyword evidence="6 8" id="KW-1133">Transmembrane helix</keyword>
<dbReference type="PANTHER" id="PTHR32309">
    <property type="entry name" value="TYROSINE-PROTEIN KINASE"/>
    <property type="match status" value="1"/>
</dbReference>
<evidence type="ECO:0000256" key="1">
    <source>
        <dbReference type="ARBA" id="ARBA00004651"/>
    </source>
</evidence>
<dbReference type="RefSeq" id="WP_147082549.1">
    <property type="nucleotide sequence ID" value="NZ_BJZT01000061.1"/>
</dbReference>
<evidence type="ECO:0000256" key="6">
    <source>
        <dbReference type="ARBA" id="ARBA00022989"/>
    </source>
</evidence>
<dbReference type="Proteomes" id="UP000321258">
    <property type="component" value="Unassembled WGS sequence"/>
</dbReference>
<dbReference type="Gene3D" id="3.40.50.300">
    <property type="entry name" value="P-loop containing nucleotide triphosphate hydrolases"/>
    <property type="match status" value="1"/>
</dbReference>
<keyword evidence="3 8" id="KW-0812">Transmembrane</keyword>
<dbReference type="CDD" id="cd05387">
    <property type="entry name" value="BY-kinase"/>
    <property type="match status" value="1"/>
</dbReference>
<proteinExistence type="predicted"/>
<comment type="caution">
    <text evidence="10">The sequence shown here is derived from an EMBL/GenBank/DDBJ whole genome shotgun (WGS) entry which is preliminary data.</text>
</comment>
<dbReference type="InterPro" id="IPR005702">
    <property type="entry name" value="Wzc-like_C"/>
</dbReference>
<dbReference type="EMBL" id="BJZT01000061">
    <property type="protein sequence ID" value="GEP01865.1"/>
    <property type="molecule type" value="Genomic_DNA"/>
</dbReference>
<reference evidence="10 11" key="1">
    <citation type="submission" date="2019-07" db="EMBL/GenBank/DDBJ databases">
        <title>Whole genome shotgun sequence of Methylobacterium haplocladii NBRC 107714.</title>
        <authorList>
            <person name="Hosoyama A."/>
            <person name="Uohara A."/>
            <person name="Ohji S."/>
            <person name="Ichikawa N."/>
        </authorList>
    </citation>
    <scope>NUCLEOTIDE SEQUENCE [LARGE SCALE GENOMIC DNA]</scope>
    <source>
        <strain evidence="10 11">NBRC 107714</strain>
    </source>
</reference>
<keyword evidence="5" id="KW-0067">ATP-binding</keyword>
<evidence type="ECO:0000313" key="10">
    <source>
        <dbReference type="EMBL" id="GEP01865.1"/>
    </source>
</evidence>
<dbReference type="PANTHER" id="PTHR32309:SF13">
    <property type="entry name" value="FERRIC ENTEROBACTIN TRANSPORT PROTEIN FEPE"/>
    <property type="match status" value="1"/>
</dbReference>
<keyword evidence="2" id="KW-1003">Cell membrane</keyword>
<evidence type="ECO:0000259" key="9">
    <source>
        <dbReference type="Pfam" id="PF02706"/>
    </source>
</evidence>